<feature type="compositionally biased region" description="Polar residues" evidence="1">
    <location>
        <begin position="1"/>
        <end position="17"/>
    </location>
</feature>
<dbReference type="EMBL" id="JACXYU010000001">
    <property type="protein sequence ID" value="MBD3930749.1"/>
    <property type="molecule type" value="Genomic_DNA"/>
</dbReference>
<accession>A0A927IBN8</accession>
<evidence type="ECO:0000313" key="3">
    <source>
        <dbReference type="Proteomes" id="UP000632289"/>
    </source>
</evidence>
<dbReference type="Proteomes" id="UP000632289">
    <property type="component" value="Unassembled WGS sequence"/>
</dbReference>
<evidence type="ECO:0000313" key="2">
    <source>
        <dbReference type="EMBL" id="MBD3930749.1"/>
    </source>
</evidence>
<evidence type="ECO:0000256" key="1">
    <source>
        <dbReference type="SAM" id="MobiDB-lite"/>
    </source>
</evidence>
<gene>
    <name evidence="2" type="ORF">IF129_04105</name>
</gene>
<dbReference type="AlphaFoldDB" id="A0A927IBN8"/>
<name>A0A927IBN8_9ACTN</name>
<dbReference type="InterPro" id="IPR036390">
    <property type="entry name" value="WH_DNA-bd_sf"/>
</dbReference>
<keyword evidence="3" id="KW-1185">Reference proteome</keyword>
<comment type="caution">
    <text evidence="2">The sequence shown here is derived from an EMBL/GenBank/DDBJ whole genome shotgun (WGS) entry which is preliminary data.</text>
</comment>
<proteinExistence type="predicted"/>
<feature type="region of interest" description="Disordered" evidence="1">
    <location>
        <begin position="1"/>
        <end position="42"/>
    </location>
</feature>
<dbReference type="Gene3D" id="1.10.10.10">
    <property type="entry name" value="Winged helix-like DNA-binding domain superfamily/Winged helix DNA-binding domain"/>
    <property type="match status" value="1"/>
</dbReference>
<organism evidence="2 3">
    <name type="scientific">Streptomyces chumphonensis</name>
    <dbReference type="NCBI Taxonomy" id="1214925"/>
    <lineage>
        <taxon>Bacteria</taxon>
        <taxon>Bacillati</taxon>
        <taxon>Actinomycetota</taxon>
        <taxon>Actinomycetes</taxon>
        <taxon>Kitasatosporales</taxon>
        <taxon>Streptomycetaceae</taxon>
        <taxon>Streptomyces</taxon>
    </lineage>
</organism>
<dbReference type="InterPro" id="IPR036388">
    <property type="entry name" value="WH-like_DNA-bd_sf"/>
</dbReference>
<sequence length="192" mass="20471">MTHSTARSSDAPTTGTASPRPVGPARFTPPTPGRAPAAPPEYTDEEVLRQPLGYWTGAASEAIVGFISDSLARGGVRQPHWWTLNRVREAPRALTRDEVVEVVGASRPYVDVSDLGTAVDELLERGLLAAGDAGALDLTPAGDALVDHLWQEVMTPTLAQIRAGMSDAEYVTVVRLLHRVIRNVGGDAGFRP</sequence>
<dbReference type="RefSeq" id="WP_191207989.1">
    <property type="nucleotide sequence ID" value="NZ_BAABKL010000039.1"/>
</dbReference>
<reference evidence="2" key="1">
    <citation type="submission" date="2020-09" db="EMBL/GenBank/DDBJ databases">
        <title>Secondary metabolite and genome analysis of marine Streptomyces chumphonensis KK1-2T.</title>
        <authorList>
            <person name="Phongsopitanun W."/>
            <person name="Kanchanasin P."/>
            <person name="Pittayakhajonwut P."/>
            <person name="Suwanborirux K."/>
            <person name="Tanasupawat S."/>
        </authorList>
    </citation>
    <scope>NUCLEOTIDE SEQUENCE</scope>
    <source>
        <strain evidence="2">KK1-2</strain>
    </source>
</reference>
<dbReference type="SUPFAM" id="SSF46785">
    <property type="entry name" value="Winged helix' DNA-binding domain"/>
    <property type="match status" value="1"/>
</dbReference>
<feature type="compositionally biased region" description="Pro residues" evidence="1">
    <location>
        <begin position="27"/>
        <end position="39"/>
    </location>
</feature>
<protein>
    <submittedName>
        <fullName evidence="2">Uncharacterized protein</fullName>
    </submittedName>
</protein>